<keyword evidence="4" id="KW-0804">Transcription</keyword>
<dbReference type="Proteomes" id="UP000003953">
    <property type="component" value="Unassembled WGS sequence"/>
</dbReference>
<dbReference type="CDD" id="cd01109">
    <property type="entry name" value="HTH_YyaN"/>
    <property type="match status" value="1"/>
</dbReference>
<name>C5EZ93_9HELI</name>
<reference evidence="8" key="1">
    <citation type="journal article" date="2014" name="Genome Announc.">
        <title>Draft genome sequences of six enterohepatic helicobacter species isolated from humans and one from rhesus macaques.</title>
        <authorList>
            <person name="Shen Z."/>
            <person name="Sheh A."/>
            <person name="Young S.K."/>
            <person name="Abouelliel A."/>
            <person name="Ward D.V."/>
            <person name="Earl A.M."/>
            <person name="Fox J.G."/>
        </authorList>
    </citation>
    <scope>NUCLEOTIDE SEQUENCE [LARGE SCALE GENOMIC DNA]</scope>
    <source>
        <strain evidence="8">MIT 98-5489</strain>
    </source>
</reference>
<dbReference type="InterPro" id="IPR009061">
    <property type="entry name" value="DNA-bd_dom_put_sf"/>
</dbReference>
<evidence type="ECO:0000256" key="2">
    <source>
        <dbReference type="ARBA" id="ARBA00023015"/>
    </source>
</evidence>
<feature type="domain" description="HTH merR-type" evidence="6">
    <location>
        <begin position="2"/>
        <end position="71"/>
    </location>
</feature>
<evidence type="ECO:0000256" key="4">
    <source>
        <dbReference type="ARBA" id="ARBA00023163"/>
    </source>
</evidence>
<evidence type="ECO:0000259" key="6">
    <source>
        <dbReference type="PROSITE" id="PS50937"/>
    </source>
</evidence>
<dbReference type="SUPFAM" id="SSF46955">
    <property type="entry name" value="Putative DNA-binding domain"/>
    <property type="match status" value="1"/>
</dbReference>
<feature type="compositionally biased region" description="Basic and acidic residues" evidence="5">
    <location>
        <begin position="141"/>
        <end position="150"/>
    </location>
</feature>
<gene>
    <name evidence="7" type="ORF">HPMG_00665</name>
</gene>
<dbReference type="EMBL" id="DS990442">
    <property type="protein sequence ID" value="EEQ63208.1"/>
    <property type="molecule type" value="Genomic_DNA"/>
</dbReference>
<dbReference type="Pfam" id="PF13411">
    <property type="entry name" value="MerR_1"/>
    <property type="match status" value="1"/>
</dbReference>
<evidence type="ECO:0000313" key="7">
    <source>
        <dbReference type="EMBL" id="EEQ63208.1"/>
    </source>
</evidence>
<dbReference type="GO" id="GO:0003677">
    <property type="term" value="F:DNA binding"/>
    <property type="evidence" value="ECO:0007669"/>
    <property type="project" value="UniProtKB-KW"/>
</dbReference>
<accession>C5EZ93</accession>
<dbReference type="RefSeq" id="WP_005021439.1">
    <property type="nucleotide sequence ID" value="NZ_DS990442.1"/>
</dbReference>
<dbReference type="SMART" id="SM00422">
    <property type="entry name" value="HTH_MERR"/>
    <property type="match status" value="1"/>
</dbReference>
<evidence type="ECO:0000313" key="8">
    <source>
        <dbReference type="Proteomes" id="UP000003953"/>
    </source>
</evidence>
<keyword evidence="2" id="KW-0805">Transcription regulation</keyword>
<proteinExistence type="predicted"/>
<dbReference type="AlphaFoldDB" id="C5EZ93"/>
<keyword evidence="3" id="KW-0238">DNA-binding</keyword>
<dbReference type="InterPro" id="IPR000551">
    <property type="entry name" value="MerR-type_HTH_dom"/>
</dbReference>
<dbReference type="PANTHER" id="PTHR30204:SF69">
    <property type="entry name" value="MERR-FAMILY TRANSCRIPTIONAL REGULATOR"/>
    <property type="match status" value="1"/>
</dbReference>
<evidence type="ECO:0000256" key="3">
    <source>
        <dbReference type="ARBA" id="ARBA00023125"/>
    </source>
</evidence>
<evidence type="ECO:0000256" key="1">
    <source>
        <dbReference type="ARBA" id="ARBA00022491"/>
    </source>
</evidence>
<protein>
    <submittedName>
        <fullName evidence="7">Transcriptional regulator, MerR family</fullName>
    </submittedName>
</protein>
<dbReference type="InterPro" id="IPR047057">
    <property type="entry name" value="MerR_fam"/>
</dbReference>
<dbReference type="Gene3D" id="1.10.1660.10">
    <property type="match status" value="1"/>
</dbReference>
<organism evidence="7 8">
    <name type="scientific">Helicobacter pullorum MIT 98-5489</name>
    <dbReference type="NCBI Taxonomy" id="537972"/>
    <lineage>
        <taxon>Bacteria</taxon>
        <taxon>Pseudomonadati</taxon>
        <taxon>Campylobacterota</taxon>
        <taxon>Epsilonproteobacteria</taxon>
        <taxon>Campylobacterales</taxon>
        <taxon>Helicobacteraceae</taxon>
        <taxon>Helicobacter</taxon>
    </lineage>
</organism>
<dbReference type="PANTHER" id="PTHR30204">
    <property type="entry name" value="REDOX-CYCLING DRUG-SENSING TRANSCRIPTIONAL ACTIVATOR SOXR"/>
    <property type="match status" value="1"/>
</dbReference>
<dbReference type="eggNOG" id="COG0789">
    <property type="taxonomic scope" value="Bacteria"/>
</dbReference>
<sequence length="161" mass="18867">MAYTIIEVEKKTGVSSHTLRFWAKKGLFPFVEKDDNQVKYFSERDVEWVRWINWFRKSQMDIPTIRHYINLANKGDETAQERRDIIARQREIVADSIDELKMILDTLDYKLGVYDKMLAKNLDGFNPQSKQYKKCNPTTHCYEDSQESHNEGGGGDKAPKD</sequence>
<dbReference type="HOGENOM" id="CLU_060077_8_0_7"/>
<evidence type="ECO:0000256" key="5">
    <source>
        <dbReference type="SAM" id="MobiDB-lite"/>
    </source>
</evidence>
<keyword evidence="1" id="KW-0678">Repressor</keyword>
<dbReference type="PROSITE" id="PS50937">
    <property type="entry name" value="HTH_MERR_2"/>
    <property type="match status" value="1"/>
</dbReference>
<keyword evidence="8" id="KW-1185">Reference proteome</keyword>
<dbReference type="GO" id="GO:0003700">
    <property type="term" value="F:DNA-binding transcription factor activity"/>
    <property type="evidence" value="ECO:0007669"/>
    <property type="project" value="InterPro"/>
</dbReference>
<feature type="region of interest" description="Disordered" evidence="5">
    <location>
        <begin position="134"/>
        <end position="161"/>
    </location>
</feature>
<feature type="compositionally biased region" description="Gly residues" evidence="5">
    <location>
        <begin position="151"/>
        <end position="161"/>
    </location>
</feature>